<reference evidence="8" key="1">
    <citation type="submission" date="2020-06" db="EMBL/GenBank/DDBJ databases">
        <title>WGS assembly of Ceratodon purpureus strain R40.</title>
        <authorList>
            <person name="Carey S.B."/>
            <person name="Jenkins J."/>
            <person name="Shu S."/>
            <person name="Lovell J.T."/>
            <person name="Sreedasyam A."/>
            <person name="Maumus F."/>
            <person name="Tiley G.P."/>
            <person name="Fernandez-Pozo N."/>
            <person name="Barry K."/>
            <person name="Chen C."/>
            <person name="Wang M."/>
            <person name="Lipzen A."/>
            <person name="Daum C."/>
            <person name="Saski C.A."/>
            <person name="Payton A.C."/>
            <person name="Mcbreen J.C."/>
            <person name="Conrad R.E."/>
            <person name="Kollar L.M."/>
            <person name="Olsson S."/>
            <person name="Huttunen S."/>
            <person name="Landis J.B."/>
            <person name="Wickett N.J."/>
            <person name="Johnson M.G."/>
            <person name="Rensing S.A."/>
            <person name="Grimwood J."/>
            <person name="Schmutz J."/>
            <person name="Mcdaniel S.F."/>
        </authorList>
    </citation>
    <scope>NUCLEOTIDE SEQUENCE</scope>
    <source>
        <strain evidence="8">R40</strain>
    </source>
</reference>
<keyword evidence="5" id="KW-0378">Hydrolase</keyword>
<evidence type="ECO:0000256" key="5">
    <source>
        <dbReference type="ARBA" id="ARBA00022801"/>
    </source>
</evidence>
<comment type="catalytic activity">
    <reaction evidence="7">
        <text>diphosphate + H2O = 2 phosphate + H(+)</text>
        <dbReference type="Rhea" id="RHEA:24576"/>
        <dbReference type="ChEBI" id="CHEBI:15377"/>
        <dbReference type="ChEBI" id="CHEBI:15378"/>
        <dbReference type="ChEBI" id="CHEBI:33019"/>
        <dbReference type="ChEBI" id="CHEBI:43474"/>
        <dbReference type="EC" id="3.6.1.1"/>
    </reaction>
</comment>
<evidence type="ECO:0000256" key="2">
    <source>
        <dbReference type="ARBA" id="ARBA00006220"/>
    </source>
</evidence>
<organism evidence="8 9">
    <name type="scientific">Ceratodon purpureus</name>
    <name type="common">Fire moss</name>
    <name type="synonym">Dicranum purpureum</name>
    <dbReference type="NCBI Taxonomy" id="3225"/>
    <lineage>
        <taxon>Eukaryota</taxon>
        <taxon>Viridiplantae</taxon>
        <taxon>Streptophyta</taxon>
        <taxon>Embryophyta</taxon>
        <taxon>Bryophyta</taxon>
        <taxon>Bryophytina</taxon>
        <taxon>Bryopsida</taxon>
        <taxon>Dicranidae</taxon>
        <taxon>Pseudoditrichales</taxon>
        <taxon>Ditrichaceae</taxon>
        <taxon>Ceratodon</taxon>
    </lineage>
</organism>
<dbReference type="GO" id="GO:0006796">
    <property type="term" value="P:phosphate-containing compound metabolic process"/>
    <property type="evidence" value="ECO:0007669"/>
    <property type="project" value="InterPro"/>
</dbReference>
<evidence type="ECO:0000256" key="7">
    <source>
        <dbReference type="ARBA" id="ARBA00047820"/>
    </source>
</evidence>
<comment type="caution">
    <text evidence="8">The sequence shown here is derived from an EMBL/GenBank/DDBJ whole genome shotgun (WGS) entry which is preliminary data.</text>
</comment>
<protein>
    <recommendedName>
        <fullName evidence="3">inorganic diphosphatase</fullName>
        <ecNumber evidence="3">3.6.1.1</ecNumber>
    </recommendedName>
</protein>
<dbReference type="PROSITE" id="PS51257">
    <property type="entry name" value="PROKAR_LIPOPROTEIN"/>
    <property type="match status" value="1"/>
</dbReference>
<dbReference type="Pfam" id="PF00719">
    <property type="entry name" value="Pyrophosphatase"/>
    <property type="match status" value="1"/>
</dbReference>
<dbReference type="InterPro" id="IPR036649">
    <property type="entry name" value="Pyrophosphatase_sf"/>
</dbReference>
<dbReference type="GO" id="GO:0005737">
    <property type="term" value="C:cytoplasm"/>
    <property type="evidence" value="ECO:0007669"/>
    <property type="project" value="InterPro"/>
</dbReference>
<evidence type="ECO:0000256" key="1">
    <source>
        <dbReference type="ARBA" id="ARBA00001946"/>
    </source>
</evidence>
<keyword evidence="4" id="KW-0479">Metal-binding</keyword>
<keyword evidence="9" id="KW-1185">Reference proteome</keyword>
<dbReference type="SUPFAM" id="SSF50324">
    <property type="entry name" value="Inorganic pyrophosphatase"/>
    <property type="match status" value="1"/>
</dbReference>
<accession>A0A8T0H174</accession>
<dbReference type="EMBL" id="CM026429">
    <property type="protein sequence ID" value="KAG0563798.1"/>
    <property type="molecule type" value="Genomic_DNA"/>
</dbReference>
<evidence type="ECO:0000313" key="8">
    <source>
        <dbReference type="EMBL" id="KAG0563798.1"/>
    </source>
</evidence>
<comment type="similarity">
    <text evidence="2">Belongs to the PPase family.</text>
</comment>
<proteinExistence type="inferred from homology"/>
<gene>
    <name evidence="8" type="ORF">KC19_8G059800</name>
</gene>
<dbReference type="EC" id="3.6.1.1" evidence="3"/>
<keyword evidence="6" id="KW-0460">Magnesium</keyword>
<name>A0A8T0H174_CERPU</name>
<evidence type="ECO:0000256" key="6">
    <source>
        <dbReference type="ARBA" id="ARBA00022842"/>
    </source>
</evidence>
<dbReference type="PROSITE" id="PS00387">
    <property type="entry name" value="PPASE"/>
    <property type="match status" value="1"/>
</dbReference>
<dbReference type="Gene3D" id="3.90.80.10">
    <property type="entry name" value="Inorganic pyrophosphatase"/>
    <property type="match status" value="1"/>
</dbReference>
<evidence type="ECO:0000256" key="4">
    <source>
        <dbReference type="ARBA" id="ARBA00022723"/>
    </source>
</evidence>
<dbReference type="GO" id="GO:0000287">
    <property type="term" value="F:magnesium ion binding"/>
    <property type="evidence" value="ECO:0007669"/>
    <property type="project" value="InterPro"/>
</dbReference>
<comment type="cofactor">
    <cofactor evidence="1">
        <name>Mg(2+)</name>
        <dbReference type="ChEBI" id="CHEBI:18420"/>
    </cofactor>
</comment>
<evidence type="ECO:0000313" key="9">
    <source>
        <dbReference type="Proteomes" id="UP000822688"/>
    </source>
</evidence>
<dbReference type="Proteomes" id="UP000822688">
    <property type="component" value="Chromosome 8"/>
</dbReference>
<dbReference type="GO" id="GO:0004427">
    <property type="term" value="F:inorganic diphosphate phosphatase activity"/>
    <property type="evidence" value="ECO:0007669"/>
    <property type="project" value="UniProtKB-EC"/>
</dbReference>
<dbReference type="InterPro" id="IPR008162">
    <property type="entry name" value="Pyrophosphatase"/>
</dbReference>
<evidence type="ECO:0000256" key="3">
    <source>
        <dbReference type="ARBA" id="ARBA00012146"/>
    </source>
</evidence>
<dbReference type="AlphaFoldDB" id="A0A8T0H174"/>
<sequence length="200" mass="21261">MMDRAMALWGGGAAVTLACVRPSSASPAFDSRNGSSSRVQQRDKVPGFVDIVVEVPKGSFVKRLPDGAVDYVGPMPSPFNYGSVPAIPAPDGDPLDALILGNHLPYGYTGRVKVKGVMKFIDAGLVDDKLICTQLIPAGASSSSGREGEPTEPASEDLTMLDLFALTSFFNVYAACKSTLNTIRGKTGRTAYEGWELFEH</sequence>